<dbReference type="InterPro" id="IPR008792">
    <property type="entry name" value="PQQD"/>
</dbReference>
<feature type="region of interest" description="Disordered" evidence="1">
    <location>
        <begin position="1"/>
        <end position="27"/>
    </location>
</feature>
<evidence type="ECO:0000313" key="2">
    <source>
        <dbReference type="EMBL" id="HIW00588.1"/>
    </source>
</evidence>
<feature type="compositionally biased region" description="Basic and acidic residues" evidence="1">
    <location>
        <begin position="1"/>
        <end position="15"/>
    </location>
</feature>
<feature type="region of interest" description="Disordered" evidence="1">
    <location>
        <begin position="473"/>
        <end position="492"/>
    </location>
</feature>
<dbReference type="InterPro" id="IPR041881">
    <property type="entry name" value="PqqD_sf"/>
</dbReference>
<protein>
    <submittedName>
        <fullName evidence="2">PqqD family protein</fullName>
    </submittedName>
</protein>
<reference evidence="2" key="1">
    <citation type="journal article" date="2021" name="PeerJ">
        <title>Extensive microbial diversity within the chicken gut microbiome revealed by metagenomics and culture.</title>
        <authorList>
            <person name="Gilroy R."/>
            <person name="Ravi A."/>
            <person name="Getino M."/>
            <person name="Pursley I."/>
            <person name="Horton D.L."/>
            <person name="Alikhan N.F."/>
            <person name="Baker D."/>
            <person name="Gharbi K."/>
            <person name="Hall N."/>
            <person name="Watson M."/>
            <person name="Adriaenssens E.M."/>
            <person name="Foster-Nyarko E."/>
            <person name="Jarju S."/>
            <person name="Secka A."/>
            <person name="Antonio M."/>
            <person name="Oren A."/>
            <person name="Chaudhuri R.R."/>
            <person name="La Ragione R."/>
            <person name="Hildebrand F."/>
            <person name="Pallen M.J."/>
        </authorList>
    </citation>
    <scope>NUCLEOTIDE SEQUENCE</scope>
    <source>
        <strain evidence="2">ChiHecec2B26-446</strain>
    </source>
</reference>
<evidence type="ECO:0000313" key="3">
    <source>
        <dbReference type="Proteomes" id="UP000886752"/>
    </source>
</evidence>
<gene>
    <name evidence="2" type="ORF">H9894_05290</name>
</gene>
<dbReference type="Proteomes" id="UP000886752">
    <property type="component" value="Unassembled WGS sequence"/>
</dbReference>
<feature type="compositionally biased region" description="Acidic residues" evidence="1">
    <location>
        <begin position="473"/>
        <end position="488"/>
    </location>
</feature>
<dbReference type="AlphaFoldDB" id="A0A9D1TPE1"/>
<sequence length="583" mass="62741">MHSDRQSDGPSDRYKAPSPRPSGTKPLLQTADLQVQGLNGHVRLCLTSDELRAVHAYLALWPHTLVCHETADGALPRTVYQSPRPCEEGAQAKGSADTSPPEEADCLLVLRRRENDSSGTDRSDGPDCSDGPGLTRQVRSASQPVQPDRADPNAPNAPHEVHETPKTRLERQFQACGPGGVSYLLEKDPTAPSGQRQEVTLAAALCSLGIALVAHLCTTQGLLSMHGALLVPAADSGSGGLLLLGANRGGKSSLCVRLMALGLRSLGDDMLGLTTDATFFSLGLAPRLRLPLPPSRVLADFAARHAGAGDERAFFLQPDARYLEPFAGRSPVSTLSQILVLERVPRVLCQQPSVQARTPAQTLTELVGRFFMQEGSALDVLDAACRLAETVPCATFRYADLDEAAELLGKLLQRPAHGDKRAADRGLFFEGWEDALLPAPDRQGDDGRNAGTASGPDEEEVEEARADALALLSEEEDGEDENAPDPDYESSKIEGTQEYCRCEGVLLEQRLGTDFLVNPSRDGIHVLNQTGRIIWQLLDDPLSLDEACLLLEEVYPQTDPDCIAGDMQELFADLLDAGLIRSC</sequence>
<dbReference type="EMBL" id="DXHV01000055">
    <property type="protein sequence ID" value="HIW00588.1"/>
    <property type="molecule type" value="Genomic_DNA"/>
</dbReference>
<accession>A0A9D1TPE1</accession>
<name>A0A9D1TPE1_9BACT</name>
<proteinExistence type="predicted"/>
<evidence type="ECO:0000256" key="1">
    <source>
        <dbReference type="SAM" id="MobiDB-lite"/>
    </source>
</evidence>
<comment type="caution">
    <text evidence="2">The sequence shown here is derived from an EMBL/GenBank/DDBJ whole genome shotgun (WGS) entry which is preliminary data.</text>
</comment>
<dbReference type="Pfam" id="PF05402">
    <property type="entry name" value="PqqD"/>
    <property type="match status" value="1"/>
</dbReference>
<reference evidence="2" key="2">
    <citation type="submission" date="2021-04" db="EMBL/GenBank/DDBJ databases">
        <authorList>
            <person name="Gilroy R."/>
        </authorList>
    </citation>
    <scope>NUCLEOTIDE SEQUENCE</scope>
    <source>
        <strain evidence="2">ChiHecec2B26-446</strain>
    </source>
</reference>
<feature type="region of interest" description="Disordered" evidence="1">
    <location>
        <begin position="437"/>
        <end position="465"/>
    </location>
</feature>
<organism evidence="2 3">
    <name type="scientific">Candidatus Desulfovibrio intestinipullorum</name>
    <dbReference type="NCBI Taxonomy" id="2838536"/>
    <lineage>
        <taxon>Bacteria</taxon>
        <taxon>Pseudomonadati</taxon>
        <taxon>Thermodesulfobacteriota</taxon>
        <taxon>Desulfovibrionia</taxon>
        <taxon>Desulfovibrionales</taxon>
        <taxon>Desulfovibrionaceae</taxon>
        <taxon>Desulfovibrio</taxon>
    </lineage>
</organism>
<dbReference type="Gene3D" id="1.10.10.1150">
    <property type="entry name" value="Coenzyme PQQ synthesis protein D (PqqD)"/>
    <property type="match status" value="1"/>
</dbReference>
<feature type="compositionally biased region" description="Basic and acidic residues" evidence="1">
    <location>
        <begin position="114"/>
        <end position="125"/>
    </location>
</feature>
<feature type="region of interest" description="Disordered" evidence="1">
    <location>
        <begin position="114"/>
        <end position="166"/>
    </location>
</feature>